<keyword evidence="3" id="KW-1185">Reference proteome</keyword>
<accession>A0A9W8AVE5</accession>
<proteinExistence type="predicted"/>
<dbReference type="OrthoDB" id="10520015at2759"/>
<dbReference type="EMBL" id="JANBPY010000567">
    <property type="protein sequence ID" value="KAJ1965772.1"/>
    <property type="molecule type" value="Genomic_DNA"/>
</dbReference>
<evidence type="ECO:0000256" key="1">
    <source>
        <dbReference type="SAM" id="SignalP"/>
    </source>
</evidence>
<dbReference type="Proteomes" id="UP001150925">
    <property type="component" value="Unassembled WGS sequence"/>
</dbReference>
<evidence type="ECO:0000313" key="3">
    <source>
        <dbReference type="Proteomes" id="UP001150925"/>
    </source>
</evidence>
<reference evidence="2" key="1">
    <citation type="submission" date="2022-07" db="EMBL/GenBank/DDBJ databases">
        <title>Phylogenomic reconstructions and comparative analyses of Kickxellomycotina fungi.</title>
        <authorList>
            <person name="Reynolds N.K."/>
            <person name="Stajich J.E."/>
            <person name="Barry K."/>
            <person name="Grigoriev I.V."/>
            <person name="Crous P."/>
            <person name="Smith M.E."/>
        </authorList>
    </citation>
    <scope>NUCLEOTIDE SEQUENCE</scope>
    <source>
        <strain evidence="2">RSA 1196</strain>
    </source>
</reference>
<feature type="chain" id="PRO_5040772496" evidence="1">
    <location>
        <begin position="24"/>
        <end position="179"/>
    </location>
</feature>
<name>A0A9W8AVE5_9FUNG</name>
<sequence length="179" mass="19973">MVGLRFLAVAAVTLLVSVPALLARSYEVDDANNLLDNFLYKRRITTVTAEVTKTTTVTSTFVSKTTVTVTPTCDIETTTQTNPEPTTTTNSAEFPMPTETRAQFIIFFDIKYSNTMQLEEVRDSFYTTLKEKAVAYEFIYSMGDSFNADVVNLERGSEYYVSKLPQVLNVAPNDPISTN</sequence>
<keyword evidence="1" id="KW-0732">Signal</keyword>
<evidence type="ECO:0000313" key="2">
    <source>
        <dbReference type="EMBL" id="KAJ1965772.1"/>
    </source>
</evidence>
<feature type="signal peptide" evidence="1">
    <location>
        <begin position="1"/>
        <end position="23"/>
    </location>
</feature>
<gene>
    <name evidence="2" type="ORF">IWQ62_002580</name>
</gene>
<organism evidence="2 3">
    <name type="scientific">Dispira parvispora</name>
    <dbReference type="NCBI Taxonomy" id="1520584"/>
    <lineage>
        <taxon>Eukaryota</taxon>
        <taxon>Fungi</taxon>
        <taxon>Fungi incertae sedis</taxon>
        <taxon>Zoopagomycota</taxon>
        <taxon>Kickxellomycotina</taxon>
        <taxon>Dimargaritomycetes</taxon>
        <taxon>Dimargaritales</taxon>
        <taxon>Dimargaritaceae</taxon>
        <taxon>Dispira</taxon>
    </lineage>
</organism>
<protein>
    <submittedName>
        <fullName evidence="2">Uncharacterized protein</fullName>
    </submittedName>
</protein>
<dbReference type="AlphaFoldDB" id="A0A9W8AVE5"/>
<comment type="caution">
    <text evidence="2">The sequence shown here is derived from an EMBL/GenBank/DDBJ whole genome shotgun (WGS) entry which is preliminary data.</text>
</comment>